<feature type="chain" id="PRO_5032775042" description="YtkA-like domain-containing protein" evidence="2">
    <location>
        <begin position="24"/>
        <end position="178"/>
    </location>
</feature>
<protein>
    <recommendedName>
        <fullName evidence="5">YtkA-like domain-containing protein</fullName>
    </recommendedName>
</protein>
<dbReference type="AlphaFoldDB" id="A0A846H5C2"/>
<proteinExistence type="predicted"/>
<reference evidence="3 4" key="1">
    <citation type="journal article" date="2015" name="Genome Announc.">
        <title>Draft Genome Sequence of Cyanobacterium Hassallia byssoidea Strain VB512170, Isolated from Monuments in India.</title>
        <authorList>
            <person name="Singh D."/>
            <person name="Chandrababunaidu M.M."/>
            <person name="Panda A."/>
            <person name="Sen D."/>
            <person name="Bhattacharyya S."/>
            <person name="Adhikary S.P."/>
            <person name="Tripathy S."/>
        </authorList>
    </citation>
    <scope>NUCLEOTIDE SEQUENCE [LARGE SCALE GENOMIC DNA]</scope>
    <source>
        <strain evidence="3 4">VB512170</strain>
    </source>
</reference>
<dbReference type="PROSITE" id="PS51257">
    <property type="entry name" value="PROKAR_LIPOPROTEIN"/>
    <property type="match status" value="1"/>
</dbReference>
<keyword evidence="2" id="KW-0732">Signal</keyword>
<evidence type="ECO:0000313" key="4">
    <source>
        <dbReference type="Proteomes" id="UP000031549"/>
    </source>
</evidence>
<dbReference type="EMBL" id="JTCM02000005">
    <property type="protein sequence ID" value="NEU71781.1"/>
    <property type="molecule type" value="Genomic_DNA"/>
</dbReference>
<gene>
    <name evidence="3" type="ORF">PI95_004080</name>
</gene>
<keyword evidence="4" id="KW-1185">Reference proteome</keyword>
<evidence type="ECO:0000313" key="3">
    <source>
        <dbReference type="EMBL" id="NEU71781.1"/>
    </source>
</evidence>
<dbReference type="Proteomes" id="UP000031549">
    <property type="component" value="Unassembled WGS sequence"/>
</dbReference>
<comment type="caution">
    <text evidence="3">The sequence shown here is derived from an EMBL/GenBank/DDBJ whole genome shotgun (WGS) entry which is preliminary data.</text>
</comment>
<name>A0A846H5C2_9CYAN</name>
<feature type="compositionally biased region" description="Polar residues" evidence="1">
    <location>
        <begin position="37"/>
        <end position="55"/>
    </location>
</feature>
<feature type="compositionally biased region" description="Basic and acidic residues" evidence="1">
    <location>
        <begin position="60"/>
        <end position="77"/>
    </location>
</feature>
<evidence type="ECO:0000256" key="2">
    <source>
        <dbReference type="SAM" id="SignalP"/>
    </source>
</evidence>
<feature type="signal peptide" evidence="2">
    <location>
        <begin position="1"/>
        <end position="23"/>
    </location>
</feature>
<sequence length="178" mass="19216">MKNFKLGFVILASTGLLFLGACSGGSQENASTDKTETTNTAANTSKTGTAKSGESSQEDDDKKGHSEKHEEGKEHSHGGQVVETGKYHLEFVAEKEDKGTHLDLYLETGDKHETVPNAKVTADIQSPDGKQTTIPLTYDAEGKYYKGEISNKATGPYQVRINAEVGGEKLNGRFSFNQ</sequence>
<evidence type="ECO:0008006" key="5">
    <source>
        <dbReference type="Google" id="ProtNLM"/>
    </source>
</evidence>
<feature type="region of interest" description="Disordered" evidence="1">
    <location>
        <begin position="25"/>
        <end position="82"/>
    </location>
</feature>
<organism evidence="3 4">
    <name type="scientific">Hassallia byssoidea VB512170</name>
    <dbReference type="NCBI Taxonomy" id="1304833"/>
    <lineage>
        <taxon>Bacteria</taxon>
        <taxon>Bacillati</taxon>
        <taxon>Cyanobacteriota</taxon>
        <taxon>Cyanophyceae</taxon>
        <taxon>Nostocales</taxon>
        <taxon>Tolypothrichaceae</taxon>
        <taxon>Hassallia</taxon>
    </lineage>
</organism>
<evidence type="ECO:0000256" key="1">
    <source>
        <dbReference type="SAM" id="MobiDB-lite"/>
    </source>
</evidence>
<dbReference type="RefSeq" id="WP_039744648.1">
    <property type="nucleotide sequence ID" value="NZ_JTCM02000005.1"/>
</dbReference>
<accession>A0A846H5C2</accession>